<reference evidence="1" key="1">
    <citation type="submission" date="2021-12" db="EMBL/GenBank/DDBJ databases">
        <title>Black yeast isolated from Biological Soil Crust.</title>
        <authorList>
            <person name="Kurbessoian T."/>
        </authorList>
    </citation>
    <scope>NUCLEOTIDE SEQUENCE</scope>
    <source>
        <strain evidence="1">CCFEE 5208</strain>
    </source>
</reference>
<sequence>MPHTLLALPPELRNQIYGYVLPTETQEIRFSTSVFPPVPALLQVSQQTREEASGLYYQHCAFDLVLHHRSLWQFRVWIVTLSLSAAWGLGHNGQLNLRVVFDEQHKDYEHFRHLLNFYVSGPCSGSGWFVSAEDTQPRALKRMASVHINRKEQGCSRAEDEGLVLRRRGTHYEMYRARRTEGRAAMRAALREICDRVSQSLWARYELLRNPGVMRRVESGSRAV</sequence>
<dbReference type="AlphaFoldDB" id="A0AAN6J6K6"/>
<dbReference type="Proteomes" id="UP001168146">
    <property type="component" value="Unassembled WGS sequence"/>
</dbReference>
<protein>
    <recommendedName>
        <fullName evidence="3">F-box domain-containing protein</fullName>
    </recommendedName>
</protein>
<gene>
    <name evidence="1" type="ORF">LTR82_010842</name>
</gene>
<dbReference type="PANTHER" id="PTHR42085">
    <property type="entry name" value="F-BOX DOMAIN-CONTAINING PROTEIN"/>
    <property type="match status" value="1"/>
</dbReference>
<accession>A0AAN6J6K6</accession>
<organism evidence="1 2">
    <name type="scientific">Friedmanniomyces endolithicus</name>
    <dbReference type="NCBI Taxonomy" id="329885"/>
    <lineage>
        <taxon>Eukaryota</taxon>
        <taxon>Fungi</taxon>
        <taxon>Dikarya</taxon>
        <taxon>Ascomycota</taxon>
        <taxon>Pezizomycotina</taxon>
        <taxon>Dothideomycetes</taxon>
        <taxon>Dothideomycetidae</taxon>
        <taxon>Mycosphaerellales</taxon>
        <taxon>Teratosphaeriaceae</taxon>
        <taxon>Friedmanniomyces</taxon>
    </lineage>
</organism>
<dbReference type="EMBL" id="JASUXU010000038">
    <property type="protein sequence ID" value="KAK0318143.1"/>
    <property type="molecule type" value="Genomic_DNA"/>
</dbReference>
<proteinExistence type="predicted"/>
<dbReference type="InterPro" id="IPR038883">
    <property type="entry name" value="AN11006-like"/>
</dbReference>
<comment type="caution">
    <text evidence="1">The sequence shown here is derived from an EMBL/GenBank/DDBJ whole genome shotgun (WGS) entry which is preliminary data.</text>
</comment>
<dbReference type="PANTHER" id="PTHR42085:SF8">
    <property type="entry name" value="F-BOX DOMAIN-CONTAINING PROTEIN"/>
    <property type="match status" value="1"/>
</dbReference>
<name>A0AAN6J6K6_9PEZI</name>
<evidence type="ECO:0000313" key="1">
    <source>
        <dbReference type="EMBL" id="KAK0318143.1"/>
    </source>
</evidence>
<evidence type="ECO:0008006" key="3">
    <source>
        <dbReference type="Google" id="ProtNLM"/>
    </source>
</evidence>
<evidence type="ECO:0000313" key="2">
    <source>
        <dbReference type="Proteomes" id="UP001168146"/>
    </source>
</evidence>